<organism evidence="1 2">
    <name type="scientific">Rhypophila decipiens</name>
    <dbReference type="NCBI Taxonomy" id="261697"/>
    <lineage>
        <taxon>Eukaryota</taxon>
        <taxon>Fungi</taxon>
        <taxon>Dikarya</taxon>
        <taxon>Ascomycota</taxon>
        <taxon>Pezizomycotina</taxon>
        <taxon>Sordariomycetes</taxon>
        <taxon>Sordariomycetidae</taxon>
        <taxon>Sordariales</taxon>
        <taxon>Naviculisporaceae</taxon>
        <taxon>Rhypophila</taxon>
    </lineage>
</organism>
<dbReference type="AlphaFoldDB" id="A0AAN6Y133"/>
<protein>
    <submittedName>
        <fullName evidence="1">Uncharacterized protein</fullName>
    </submittedName>
</protein>
<evidence type="ECO:0000313" key="1">
    <source>
        <dbReference type="EMBL" id="KAK4210090.1"/>
    </source>
</evidence>
<dbReference type="Proteomes" id="UP001301769">
    <property type="component" value="Unassembled WGS sequence"/>
</dbReference>
<accession>A0AAN6Y133</accession>
<dbReference type="PANTHER" id="PTHR24148:SF64">
    <property type="entry name" value="HETEROKARYON INCOMPATIBILITY DOMAIN-CONTAINING PROTEIN"/>
    <property type="match status" value="1"/>
</dbReference>
<proteinExistence type="predicted"/>
<name>A0AAN6Y133_9PEZI</name>
<comment type="caution">
    <text evidence="1">The sequence shown here is derived from an EMBL/GenBank/DDBJ whole genome shotgun (WGS) entry which is preliminary data.</text>
</comment>
<reference evidence="1" key="2">
    <citation type="submission" date="2023-05" db="EMBL/GenBank/DDBJ databases">
        <authorList>
            <consortium name="Lawrence Berkeley National Laboratory"/>
            <person name="Steindorff A."/>
            <person name="Hensen N."/>
            <person name="Bonometti L."/>
            <person name="Westerberg I."/>
            <person name="Brannstrom I.O."/>
            <person name="Guillou S."/>
            <person name="Cros-Aarteil S."/>
            <person name="Calhoun S."/>
            <person name="Haridas S."/>
            <person name="Kuo A."/>
            <person name="Mondo S."/>
            <person name="Pangilinan J."/>
            <person name="Riley R."/>
            <person name="Labutti K."/>
            <person name="Andreopoulos B."/>
            <person name="Lipzen A."/>
            <person name="Chen C."/>
            <person name="Yanf M."/>
            <person name="Daum C."/>
            <person name="Ng V."/>
            <person name="Clum A."/>
            <person name="Ohm R."/>
            <person name="Martin F."/>
            <person name="Silar P."/>
            <person name="Natvig D."/>
            <person name="Lalanne C."/>
            <person name="Gautier V."/>
            <person name="Ament-Velasquez S.L."/>
            <person name="Kruys A."/>
            <person name="Hutchinson M.I."/>
            <person name="Powell A.J."/>
            <person name="Barry K."/>
            <person name="Miller A.N."/>
            <person name="Grigoriev I.V."/>
            <person name="Debuchy R."/>
            <person name="Gladieux P."/>
            <person name="Thoren M.H."/>
            <person name="Johannesson H."/>
        </authorList>
    </citation>
    <scope>NUCLEOTIDE SEQUENCE</scope>
    <source>
        <strain evidence="1">PSN293</strain>
    </source>
</reference>
<sequence length="526" mass="58324">MIPWEDFARAVCFTEAVRAWPGDTIARRALLGVDGADSDSDGSDSSSDDDVATGVLPVLMSSASFGLKRHADLVMSRNEFKRTTEMGLRGLELDVLLEKHRGTEAGDPRDKVYALLGVAAESQPTLRGQPLGKLEIDYRASVEMVYTRAGRHLCHLFQDLRIFHHREPNSRRQLKSLPSWVPDFSPKHLGGALKLGAGGGGGWSASGNGTSWIPDTKQLLEDPELCVRGRLLGTIKGVVPCDMDNKRRIETWQNIIRLCLAVRSFSAVKDHSLGPLESSIPSVLEHLARTLTQDTLQGMSPAPGAELAIQCLNHAIEQYFKSLGYNKPAADKESPMAKNLRARYRRLQEMHSSSSELIRYGRTSSHDIDDMLSTLTGREHENSLFSRDVFMNQLATHIKYKTRENAVYRAIHMRGPATMGKTEEINFPELRDDDFYSQVQLSVADRAVFVTAGGETLGLGPGDARQDDQVWVLDGANTPVVLRQHSRGNGMGAVRYYQFLGEAYVHGMMHGEAVERFPDVQELLLI</sequence>
<dbReference type="EMBL" id="MU858184">
    <property type="protein sequence ID" value="KAK4210090.1"/>
    <property type="molecule type" value="Genomic_DNA"/>
</dbReference>
<dbReference type="PANTHER" id="PTHR24148">
    <property type="entry name" value="ANKYRIN REPEAT DOMAIN-CONTAINING PROTEIN 39 HOMOLOG-RELATED"/>
    <property type="match status" value="1"/>
</dbReference>
<keyword evidence="2" id="KW-1185">Reference proteome</keyword>
<evidence type="ECO:0000313" key="2">
    <source>
        <dbReference type="Proteomes" id="UP001301769"/>
    </source>
</evidence>
<gene>
    <name evidence="1" type="ORF">QBC37DRAFT_448970</name>
</gene>
<dbReference type="Pfam" id="PF26639">
    <property type="entry name" value="Het-6_barrel"/>
    <property type="match status" value="1"/>
</dbReference>
<reference evidence="1" key="1">
    <citation type="journal article" date="2023" name="Mol. Phylogenet. Evol.">
        <title>Genome-scale phylogeny and comparative genomics of the fungal order Sordariales.</title>
        <authorList>
            <person name="Hensen N."/>
            <person name="Bonometti L."/>
            <person name="Westerberg I."/>
            <person name="Brannstrom I.O."/>
            <person name="Guillou S."/>
            <person name="Cros-Aarteil S."/>
            <person name="Calhoun S."/>
            <person name="Haridas S."/>
            <person name="Kuo A."/>
            <person name="Mondo S."/>
            <person name="Pangilinan J."/>
            <person name="Riley R."/>
            <person name="LaButti K."/>
            <person name="Andreopoulos B."/>
            <person name="Lipzen A."/>
            <person name="Chen C."/>
            <person name="Yan M."/>
            <person name="Daum C."/>
            <person name="Ng V."/>
            <person name="Clum A."/>
            <person name="Steindorff A."/>
            <person name="Ohm R.A."/>
            <person name="Martin F."/>
            <person name="Silar P."/>
            <person name="Natvig D.O."/>
            <person name="Lalanne C."/>
            <person name="Gautier V."/>
            <person name="Ament-Velasquez S.L."/>
            <person name="Kruys A."/>
            <person name="Hutchinson M.I."/>
            <person name="Powell A.J."/>
            <person name="Barry K."/>
            <person name="Miller A.N."/>
            <person name="Grigoriev I.V."/>
            <person name="Debuchy R."/>
            <person name="Gladieux P."/>
            <person name="Hiltunen Thoren M."/>
            <person name="Johannesson H."/>
        </authorList>
    </citation>
    <scope>NUCLEOTIDE SEQUENCE</scope>
    <source>
        <strain evidence="1">PSN293</strain>
    </source>
</reference>
<dbReference type="InterPro" id="IPR052895">
    <property type="entry name" value="HetReg/Transcr_Mod"/>
</dbReference>